<dbReference type="InterPro" id="IPR023616">
    <property type="entry name" value="Cyt_c_oxase-like_su1_dom"/>
</dbReference>
<keyword evidence="7 14" id="KW-0812">Transmembrane</keyword>
<reference evidence="17 18" key="1">
    <citation type="submission" date="2017-03" db="EMBL/GenBank/DDBJ databases">
        <authorList>
            <person name="Afonso C.L."/>
            <person name="Miller P.J."/>
            <person name="Scott M.A."/>
            <person name="Spackman E."/>
            <person name="Goraichik I."/>
            <person name="Dimitrov K.M."/>
            <person name="Suarez D.L."/>
            <person name="Swayne D.E."/>
        </authorList>
    </citation>
    <scope>NUCLEOTIDE SEQUENCE [LARGE SCALE GENOMIC DNA]</scope>
    <source>
        <strain evidence="17 18">CECT 7450</strain>
    </source>
</reference>
<feature type="transmembrane region" description="Helical" evidence="15">
    <location>
        <begin position="239"/>
        <end position="261"/>
    </location>
</feature>
<keyword evidence="18" id="KW-1185">Reference proteome</keyword>
<feature type="transmembrane region" description="Helical" evidence="15">
    <location>
        <begin position="20"/>
        <end position="45"/>
    </location>
</feature>
<evidence type="ECO:0000256" key="6">
    <source>
        <dbReference type="ARBA" id="ARBA00022660"/>
    </source>
</evidence>
<keyword evidence="4" id="KW-1003">Cell membrane</keyword>
<evidence type="ECO:0000256" key="2">
    <source>
        <dbReference type="ARBA" id="ARBA00009578"/>
    </source>
</evidence>
<dbReference type="GO" id="GO:0009060">
    <property type="term" value="P:aerobic respiration"/>
    <property type="evidence" value="ECO:0007669"/>
    <property type="project" value="InterPro"/>
</dbReference>
<dbReference type="PROSITE" id="PS50855">
    <property type="entry name" value="COX1"/>
    <property type="match status" value="1"/>
</dbReference>
<evidence type="ECO:0000256" key="15">
    <source>
        <dbReference type="SAM" id="Phobius"/>
    </source>
</evidence>
<feature type="transmembrane region" description="Helical" evidence="15">
    <location>
        <begin position="600"/>
        <end position="632"/>
    </location>
</feature>
<feature type="transmembrane region" description="Helical" evidence="15">
    <location>
        <begin position="463"/>
        <end position="480"/>
    </location>
</feature>
<feature type="transmembrane region" description="Helical" evidence="15">
    <location>
        <begin position="108"/>
        <end position="133"/>
    </location>
</feature>
<dbReference type="Pfam" id="PF00115">
    <property type="entry name" value="COX1"/>
    <property type="match status" value="1"/>
</dbReference>
<feature type="transmembrane region" description="Helical" evidence="15">
    <location>
        <begin position="281"/>
        <end position="304"/>
    </location>
</feature>
<dbReference type="GO" id="GO:0046872">
    <property type="term" value="F:metal ion binding"/>
    <property type="evidence" value="ECO:0007669"/>
    <property type="project" value="UniProtKB-KW"/>
</dbReference>
<evidence type="ECO:0000313" key="17">
    <source>
        <dbReference type="EMBL" id="SLN60925.1"/>
    </source>
</evidence>
<dbReference type="SUPFAM" id="SSF81442">
    <property type="entry name" value="Cytochrome c oxidase subunit I-like"/>
    <property type="match status" value="1"/>
</dbReference>
<evidence type="ECO:0000259" key="16">
    <source>
        <dbReference type="PROSITE" id="PS50855"/>
    </source>
</evidence>
<evidence type="ECO:0000256" key="5">
    <source>
        <dbReference type="ARBA" id="ARBA00022617"/>
    </source>
</evidence>
<name>A0A1X6ZVF1_9RHOB</name>
<dbReference type="InterPro" id="IPR023615">
    <property type="entry name" value="Cyt_c_Oxase_su1_BS"/>
</dbReference>
<evidence type="ECO:0000256" key="4">
    <source>
        <dbReference type="ARBA" id="ARBA00022475"/>
    </source>
</evidence>
<dbReference type="Proteomes" id="UP000193061">
    <property type="component" value="Unassembled WGS sequence"/>
</dbReference>
<evidence type="ECO:0000256" key="7">
    <source>
        <dbReference type="ARBA" id="ARBA00022692"/>
    </source>
</evidence>
<evidence type="ECO:0000256" key="10">
    <source>
        <dbReference type="ARBA" id="ARBA00022989"/>
    </source>
</evidence>
<keyword evidence="3 14" id="KW-0813">Transport</keyword>
<keyword evidence="6 14" id="KW-0679">Respiratory chain</keyword>
<evidence type="ECO:0000256" key="9">
    <source>
        <dbReference type="ARBA" id="ARBA00022982"/>
    </source>
</evidence>
<evidence type="ECO:0000256" key="12">
    <source>
        <dbReference type="ARBA" id="ARBA00023008"/>
    </source>
</evidence>
<evidence type="ECO:0000256" key="8">
    <source>
        <dbReference type="ARBA" id="ARBA00022723"/>
    </source>
</evidence>
<dbReference type="PRINTS" id="PR01165">
    <property type="entry name" value="CYCOXIDASEI"/>
</dbReference>
<keyword evidence="11" id="KW-0408">Iron</keyword>
<evidence type="ECO:0000256" key="3">
    <source>
        <dbReference type="ARBA" id="ARBA00022448"/>
    </source>
</evidence>
<dbReference type="GO" id="GO:0009486">
    <property type="term" value="F:cytochrome bo3 ubiquinol oxidase activity"/>
    <property type="evidence" value="ECO:0007669"/>
    <property type="project" value="TreeGrafter"/>
</dbReference>
<dbReference type="PANTHER" id="PTHR10422:SF35">
    <property type="entry name" value="CYTOCHROME BO(3) UBIQUINOL OXIDASE SUBUNIT 1"/>
    <property type="match status" value="1"/>
</dbReference>
<protein>
    <submittedName>
        <fullName evidence="17">Cytochrome bo(3) ubiquinol oxidase subunit 1</fullName>
        <ecNumber evidence="17">1.10.3.10</ecNumber>
    </submittedName>
</protein>
<dbReference type="GO" id="GO:0015990">
    <property type="term" value="P:electron transport coupled proton transport"/>
    <property type="evidence" value="ECO:0007669"/>
    <property type="project" value="TreeGrafter"/>
</dbReference>
<gene>
    <name evidence="17" type="primary">cyoB</name>
    <name evidence="17" type="ORF">ROA7450_03135</name>
</gene>
<keyword evidence="10 15" id="KW-1133">Transmembrane helix</keyword>
<keyword evidence="13 15" id="KW-0472">Membrane</keyword>
<feature type="transmembrane region" description="Helical" evidence="15">
    <location>
        <begin position="352"/>
        <end position="377"/>
    </location>
</feature>
<dbReference type="EC" id="1.10.3.10" evidence="17"/>
<keyword evidence="17" id="KW-0560">Oxidoreductase</keyword>
<dbReference type="PROSITE" id="PS00077">
    <property type="entry name" value="COX1_CUB"/>
    <property type="match status" value="1"/>
</dbReference>
<feature type="transmembrane region" description="Helical" evidence="15">
    <location>
        <begin position="145"/>
        <end position="168"/>
    </location>
</feature>
<keyword evidence="9 14" id="KW-0249">Electron transport</keyword>
<keyword evidence="5 14" id="KW-0349">Heme</keyword>
<dbReference type="EMBL" id="FWFX01000011">
    <property type="protein sequence ID" value="SLN60925.1"/>
    <property type="molecule type" value="Genomic_DNA"/>
</dbReference>
<feature type="domain" description="Cytochrome oxidase subunit I profile" evidence="16">
    <location>
        <begin position="46"/>
        <end position="565"/>
    </location>
</feature>
<dbReference type="GO" id="GO:0005886">
    <property type="term" value="C:plasma membrane"/>
    <property type="evidence" value="ECO:0007669"/>
    <property type="project" value="UniProtKB-SubCell"/>
</dbReference>
<dbReference type="CDD" id="cd01662">
    <property type="entry name" value="Ubiquinol_Oxidase_I"/>
    <property type="match status" value="1"/>
</dbReference>
<dbReference type="GO" id="GO:0022904">
    <property type="term" value="P:respiratory electron transport chain"/>
    <property type="evidence" value="ECO:0007669"/>
    <property type="project" value="TreeGrafter"/>
</dbReference>
<evidence type="ECO:0000256" key="13">
    <source>
        <dbReference type="ARBA" id="ARBA00023136"/>
    </source>
</evidence>
<organism evidence="17 18">
    <name type="scientific">Roseovarius albus</name>
    <dbReference type="NCBI Taxonomy" id="1247867"/>
    <lineage>
        <taxon>Bacteria</taxon>
        <taxon>Pseudomonadati</taxon>
        <taxon>Pseudomonadota</taxon>
        <taxon>Alphaproteobacteria</taxon>
        <taxon>Rhodobacterales</taxon>
        <taxon>Roseobacteraceae</taxon>
        <taxon>Roseovarius</taxon>
    </lineage>
</organism>
<evidence type="ECO:0000256" key="14">
    <source>
        <dbReference type="RuleBase" id="RU000370"/>
    </source>
</evidence>
<keyword evidence="12" id="KW-0186">Copper</keyword>
<evidence type="ECO:0000313" key="18">
    <source>
        <dbReference type="Proteomes" id="UP000193061"/>
    </source>
</evidence>
<comment type="subcellular location">
    <subcellularLocation>
        <location evidence="1">Cell membrane</location>
        <topology evidence="1">Multi-pass membrane protein</topology>
    </subcellularLocation>
</comment>
<dbReference type="PANTHER" id="PTHR10422">
    <property type="entry name" value="CYTOCHROME C OXIDASE SUBUNIT 1"/>
    <property type="match status" value="1"/>
</dbReference>
<dbReference type="InterPro" id="IPR036927">
    <property type="entry name" value="Cyt_c_oxase-like_su1_sf"/>
</dbReference>
<comment type="similarity">
    <text evidence="2 14">Belongs to the heme-copper respiratory oxidase family.</text>
</comment>
<dbReference type="GO" id="GO:0004129">
    <property type="term" value="F:cytochrome-c oxidase activity"/>
    <property type="evidence" value="ECO:0007669"/>
    <property type="project" value="InterPro"/>
</dbReference>
<dbReference type="GO" id="GO:0020037">
    <property type="term" value="F:heme binding"/>
    <property type="evidence" value="ECO:0007669"/>
    <property type="project" value="InterPro"/>
</dbReference>
<dbReference type="Gene3D" id="1.20.210.10">
    <property type="entry name" value="Cytochrome c oxidase-like, subunit I domain"/>
    <property type="match status" value="1"/>
</dbReference>
<dbReference type="InterPro" id="IPR000883">
    <property type="entry name" value="Cyt_C_Oxase_1"/>
</dbReference>
<feature type="transmembrane region" description="Helical" evidence="15">
    <location>
        <begin position="421"/>
        <end position="442"/>
    </location>
</feature>
<feature type="transmembrane region" description="Helical" evidence="15">
    <location>
        <begin position="389"/>
        <end position="409"/>
    </location>
</feature>
<evidence type="ECO:0000256" key="1">
    <source>
        <dbReference type="ARBA" id="ARBA00004651"/>
    </source>
</evidence>
<feature type="transmembrane region" description="Helical" evidence="15">
    <location>
        <begin position="500"/>
        <end position="524"/>
    </location>
</feature>
<dbReference type="RefSeq" id="WP_234999548.1">
    <property type="nucleotide sequence ID" value="NZ_FWFX01000011.1"/>
</dbReference>
<accession>A0A1X6ZVF1</accession>
<sequence length="653" mass="72527">MTENVSLLFGRLGPDALPFYSWVAFSGALVTLAGGLGFLILVTWLGQWRALWTGWLTSVDHKRIGIMYIVLALIMLVRGFVDAIMMRLQQAMALNSDGYLPPEHFEQIFSSHGTIMIFFMAMPFMTGLLNYIIPLQIGSRDVAFPVLNAISFWLTAAGAGLMLISLVIGRFSTAGWTGYPPYSGVEFTPGVGVDYWIWSILISGVGTTMTGINFIVTILRKRAPGMLLMRMPMFTWTGLCSSVLIIFAFPALTVSTVMLALDRTLGMHFFTNDSGGNMMNYMNLFWIWGHPEVYILVLPAFGIFSEVVATFSSKRLFGYPSLVYATTVIAILSFTVWLHHFFTMGAGANVNAIFGIATMVIAVPTGVKVFDWLFTMFRGRIRFEPPMKFTIGFMCLFVIGGMSGVLLAIPPINYSTHNTTFLVAHFHNMIIPGVLFGYLAGYMYWFPKAFGFQLDRKWGSRSFWFWLVGFLLAFMPLYALGLMGMPRRMETYGNPEWQPLLIVAFIGACLILLGIVSLVMQLWVSIKQRDALKDTTGDPWDGRTLEWSIPSPPPVWNFDSVPVVTARDAFHESKITGVVLSVAPEEEPLLIPRNSTVGPIIGAAGFCVGFGAVWFIWWLMFAGLALAIAAIIGRSFFDDTEVEVFPGEGAESI</sequence>
<dbReference type="AlphaFoldDB" id="A0A1X6ZVF1"/>
<feature type="transmembrane region" description="Helical" evidence="15">
    <location>
        <begin position="195"/>
        <end position="219"/>
    </location>
</feature>
<proteinExistence type="inferred from homology"/>
<feature type="transmembrane region" description="Helical" evidence="15">
    <location>
        <begin position="316"/>
        <end position="340"/>
    </location>
</feature>
<feature type="transmembrane region" description="Helical" evidence="15">
    <location>
        <begin position="66"/>
        <end position="88"/>
    </location>
</feature>
<evidence type="ECO:0000256" key="11">
    <source>
        <dbReference type="ARBA" id="ARBA00023004"/>
    </source>
</evidence>
<keyword evidence="8" id="KW-0479">Metal-binding</keyword>